<keyword evidence="7" id="KW-1133">Transmembrane helix</keyword>
<evidence type="ECO:0000256" key="4">
    <source>
        <dbReference type="ARBA" id="ARBA00023157"/>
    </source>
</evidence>
<dbReference type="InterPro" id="IPR036352">
    <property type="entry name" value="Semap_dom_sf"/>
</dbReference>
<dbReference type="InterPro" id="IPR002165">
    <property type="entry name" value="Plexin_repeat"/>
</dbReference>
<comment type="caution">
    <text evidence="6">Lacks conserved residue(s) required for the propagation of feature annotation.</text>
</comment>
<dbReference type="OrthoDB" id="9988752at2759"/>
<comment type="subcellular location">
    <subcellularLocation>
        <location evidence="1">Membrane</location>
    </subcellularLocation>
</comment>
<dbReference type="GO" id="GO:0071526">
    <property type="term" value="P:semaphorin-plexin signaling pathway"/>
    <property type="evidence" value="ECO:0007669"/>
    <property type="project" value="TreeGrafter"/>
</dbReference>
<keyword evidence="5" id="KW-0325">Glycoprotein</keyword>
<dbReference type="PROSITE" id="PS51004">
    <property type="entry name" value="SEMA"/>
    <property type="match status" value="1"/>
</dbReference>
<evidence type="ECO:0000256" key="1">
    <source>
        <dbReference type="ARBA" id="ARBA00004370"/>
    </source>
</evidence>
<dbReference type="InterPro" id="IPR027231">
    <property type="entry name" value="Semaphorin"/>
</dbReference>
<name>A0A238BV70_9BILA</name>
<protein>
    <recommendedName>
        <fullName evidence="8">Sema domain-containing protein</fullName>
    </recommendedName>
</protein>
<dbReference type="SUPFAM" id="SSF101912">
    <property type="entry name" value="Sema domain"/>
    <property type="match status" value="1"/>
</dbReference>
<evidence type="ECO:0000256" key="6">
    <source>
        <dbReference type="PROSITE-ProRule" id="PRU00352"/>
    </source>
</evidence>
<evidence type="ECO:0000259" key="8">
    <source>
        <dbReference type="PROSITE" id="PS51004"/>
    </source>
</evidence>
<organism evidence="9 10">
    <name type="scientific">Onchocerca flexuosa</name>
    <dbReference type="NCBI Taxonomy" id="387005"/>
    <lineage>
        <taxon>Eukaryota</taxon>
        <taxon>Metazoa</taxon>
        <taxon>Ecdysozoa</taxon>
        <taxon>Nematoda</taxon>
        <taxon>Chromadorea</taxon>
        <taxon>Rhabditida</taxon>
        <taxon>Spirurina</taxon>
        <taxon>Spiruromorpha</taxon>
        <taxon>Filarioidea</taxon>
        <taxon>Onchocercidae</taxon>
        <taxon>Onchocerca</taxon>
    </lineage>
</organism>
<sequence>MCLVNLAKITSTETIYKVIRCYPCDLQSVHGVFIGSDISFIITAAILDPSVSRFGNSSVSDYFKLLDLDGNHLLIGARDVVYNISVGTFTEVHSIKWPSKESVMKECLMKGKPKDACHNYVRILAKGDDQSILICGTNSFQPMCRKYEREKYGEYRQSLEFSGLGIAPYDPNHNSTFLRDNDLLYAGTGKIILIIMYGKSSNYFIEYIAVSDFSGADPLIHRRNISKIVDLGIRTERNDVKFLNEPHFVGSFRHNEYVYIWFREQATEHETCNDGAIYSRIARLCRSDYGGPRPYSNEWTSFVKARLNCSIPGHYPFYFDQMEAIAPPVISPYLAGVKQLVYGVFRSPLAGISSSAICAFDLQQINDVFSESRYGDRSNLQSLWMSALYSDISKYRPGKCTNDSRLLPEEAVAFARANPLMNEAVPNYFGAPIAIHTGLDHFTQIVVDAQVKAIDGYFYDVIYIGTDRGNIFKMVNLAGTGATAKQPSHHIYTFQITNEPIRNMMLSQVNIEDLSVQRYLIAVSERSVARVPLAHCNRFNTCTDCVALRDPHCAWDLAAKKCVILNNDLNGLYEQAIITGQAEGCGTITEFQHFFNSDTASPTTTEREEPLQDLSYVLPSSNSPSVSKDCECKEKKPILACASTSNSASFGVIAESTGYSFIENSLFIPILCSSIATLAMFFGFCVGNLYCHWKLPKKEKPFSCPSFSTTTPQPIYGTRLLSPSLSIINAYESISKFGGTKLPRPESPISLVVEDLSHSSSFVNKLEQPKNY</sequence>
<evidence type="ECO:0000313" key="9">
    <source>
        <dbReference type="EMBL" id="OZC08806.1"/>
    </source>
</evidence>
<keyword evidence="4" id="KW-1015">Disulfide bond</keyword>
<gene>
    <name evidence="9" type="ORF">X798_04224</name>
</gene>
<evidence type="ECO:0000256" key="5">
    <source>
        <dbReference type="ARBA" id="ARBA00023180"/>
    </source>
</evidence>
<keyword evidence="10" id="KW-1185">Reference proteome</keyword>
<dbReference type="EMBL" id="KZ270003">
    <property type="protein sequence ID" value="OZC08806.1"/>
    <property type="molecule type" value="Genomic_DNA"/>
</dbReference>
<evidence type="ECO:0000313" key="10">
    <source>
        <dbReference type="Proteomes" id="UP000242913"/>
    </source>
</evidence>
<evidence type="ECO:0000256" key="2">
    <source>
        <dbReference type="ARBA" id="ARBA00022902"/>
    </source>
</evidence>
<keyword evidence="3 7" id="KW-0472">Membrane</keyword>
<dbReference type="InterPro" id="IPR001627">
    <property type="entry name" value="Semap_dom"/>
</dbReference>
<dbReference type="Pfam" id="PF01403">
    <property type="entry name" value="Sema"/>
    <property type="match status" value="1"/>
</dbReference>
<dbReference type="GO" id="GO:0045499">
    <property type="term" value="F:chemorepellent activity"/>
    <property type="evidence" value="ECO:0007669"/>
    <property type="project" value="TreeGrafter"/>
</dbReference>
<feature type="domain" description="Sema" evidence="8">
    <location>
        <begin position="39"/>
        <end position="533"/>
    </location>
</feature>
<dbReference type="GO" id="GO:0030335">
    <property type="term" value="P:positive regulation of cell migration"/>
    <property type="evidence" value="ECO:0007669"/>
    <property type="project" value="TreeGrafter"/>
</dbReference>
<dbReference type="Proteomes" id="UP000242913">
    <property type="component" value="Unassembled WGS sequence"/>
</dbReference>
<dbReference type="Gene3D" id="3.30.1680.10">
    <property type="entry name" value="ligand-binding face of the semaphorins, domain 2"/>
    <property type="match status" value="1"/>
</dbReference>
<dbReference type="AlphaFoldDB" id="A0A238BV70"/>
<dbReference type="PANTHER" id="PTHR11036:SF127">
    <property type="entry name" value="SEMAPHORIN-1A"/>
    <property type="match status" value="1"/>
</dbReference>
<dbReference type="GO" id="GO:0005886">
    <property type="term" value="C:plasma membrane"/>
    <property type="evidence" value="ECO:0007669"/>
    <property type="project" value="TreeGrafter"/>
</dbReference>
<feature type="non-terminal residue" evidence="9">
    <location>
        <position position="772"/>
    </location>
</feature>
<keyword evidence="2" id="KW-0524">Neurogenesis</keyword>
<dbReference type="PANTHER" id="PTHR11036">
    <property type="entry name" value="SEMAPHORIN"/>
    <property type="match status" value="1"/>
</dbReference>
<reference evidence="9 10" key="1">
    <citation type="submission" date="2015-12" db="EMBL/GenBank/DDBJ databases">
        <title>Draft genome of the nematode, Onchocerca flexuosa.</title>
        <authorList>
            <person name="Mitreva M."/>
        </authorList>
    </citation>
    <scope>NUCLEOTIDE SEQUENCE [LARGE SCALE GENOMIC DNA]</scope>
    <source>
        <strain evidence="9">Red Deer</strain>
    </source>
</reference>
<accession>A0A238BV70</accession>
<dbReference type="SUPFAM" id="SSF103575">
    <property type="entry name" value="Plexin repeat"/>
    <property type="match status" value="1"/>
</dbReference>
<evidence type="ECO:0000256" key="7">
    <source>
        <dbReference type="SAM" id="Phobius"/>
    </source>
</evidence>
<dbReference type="GO" id="GO:0030215">
    <property type="term" value="F:semaphorin receptor binding"/>
    <property type="evidence" value="ECO:0007669"/>
    <property type="project" value="InterPro"/>
</dbReference>
<dbReference type="InterPro" id="IPR015943">
    <property type="entry name" value="WD40/YVTN_repeat-like_dom_sf"/>
</dbReference>
<keyword evidence="7" id="KW-0812">Transmembrane</keyword>
<proteinExistence type="predicted"/>
<feature type="transmembrane region" description="Helical" evidence="7">
    <location>
        <begin position="666"/>
        <end position="691"/>
    </location>
</feature>
<dbReference type="SMART" id="SM00630">
    <property type="entry name" value="Sema"/>
    <property type="match status" value="1"/>
</dbReference>
<dbReference type="SMART" id="SM00423">
    <property type="entry name" value="PSI"/>
    <property type="match status" value="1"/>
</dbReference>
<dbReference type="Gene3D" id="2.130.10.10">
    <property type="entry name" value="YVTN repeat-like/Quinoprotein amine dehydrogenase"/>
    <property type="match status" value="1"/>
</dbReference>
<dbReference type="InterPro" id="IPR016201">
    <property type="entry name" value="PSI"/>
</dbReference>
<dbReference type="GO" id="GO:0007411">
    <property type="term" value="P:axon guidance"/>
    <property type="evidence" value="ECO:0007669"/>
    <property type="project" value="TreeGrafter"/>
</dbReference>
<evidence type="ECO:0000256" key="3">
    <source>
        <dbReference type="ARBA" id="ARBA00023136"/>
    </source>
</evidence>
<dbReference type="Pfam" id="PF01437">
    <property type="entry name" value="PSI"/>
    <property type="match status" value="1"/>
</dbReference>